<reference evidence="2" key="1">
    <citation type="journal article" date="2019" name="Int. J. Syst. Evol. Microbiol.">
        <title>The Global Catalogue of Microorganisms (GCM) 10K type strain sequencing project: providing services to taxonomists for standard genome sequencing and annotation.</title>
        <authorList>
            <consortium name="The Broad Institute Genomics Platform"/>
            <consortium name="The Broad Institute Genome Sequencing Center for Infectious Disease"/>
            <person name="Wu L."/>
            <person name="Ma J."/>
        </authorList>
    </citation>
    <scope>NUCLEOTIDE SEQUENCE [LARGE SCALE GENOMIC DNA]</scope>
    <source>
        <strain evidence="2">CGMCC 4.7131</strain>
    </source>
</reference>
<dbReference type="InterPro" id="IPR029068">
    <property type="entry name" value="Glyas_Bleomycin-R_OHBP_Dase"/>
</dbReference>
<comment type="caution">
    <text evidence="1">The sequence shown here is derived from an EMBL/GenBank/DDBJ whole genome shotgun (WGS) entry which is preliminary data.</text>
</comment>
<dbReference type="PANTHER" id="PTHR36503:SF1">
    <property type="entry name" value="BLR2520 PROTEIN"/>
    <property type="match status" value="1"/>
</dbReference>
<evidence type="ECO:0000313" key="1">
    <source>
        <dbReference type="EMBL" id="MFC5240224.1"/>
    </source>
</evidence>
<dbReference type="SUPFAM" id="SSF54593">
    <property type="entry name" value="Glyoxalase/Bleomycin resistance protein/Dihydroxybiphenyl dioxygenase"/>
    <property type="match status" value="2"/>
</dbReference>
<sequence>MTFIDSVTLDVADTEAARRFQSAAFGLGPRIGLRASKAATSGFRGFTLGLTVSRPADVDSLIGTAVEAGAVPLKPAAKSLWGYGGVVQAPDGTIWKVATSAKRDRGPATRRIDEIVLLLGVADVAASKRFYVERGLTVAKSFGRTYVEFAGGESSPVKLALYRRRALAKDLGVSAEGSGSHRLVIGGGAGAFTDPDGFAWEAASPAVMTP</sequence>
<accession>A0ABW0DQZ3</accession>
<dbReference type="EMBL" id="JBHSKN010000009">
    <property type="protein sequence ID" value="MFC5240224.1"/>
    <property type="molecule type" value="Genomic_DNA"/>
</dbReference>
<dbReference type="Gene3D" id="3.10.180.10">
    <property type="entry name" value="2,3-Dihydroxybiphenyl 1,2-Dioxygenase, domain 1"/>
    <property type="match status" value="2"/>
</dbReference>
<gene>
    <name evidence="1" type="ORF">ACFPWV_09965</name>
</gene>
<dbReference type="PANTHER" id="PTHR36503">
    <property type="entry name" value="BLR2520 PROTEIN"/>
    <property type="match status" value="1"/>
</dbReference>
<proteinExistence type="predicted"/>
<name>A0ABW0DQZ3_9ACTN</name>
<dbReference type="Proteomes" id="UP001596035">
    <property type="component" value="Unassembled WGS sequence"/>
</dbReference>
<protein>
    <submittedName>
        <fullName evidence="1">Glyoxalase</fullName>
    </submittedName>
</protein>
<evidence type="ECO:0000313" key="2">
    <source>
        <dbReference type="Proteomes" id="UP001596035"/>
    </source>
</evidence>
<organism evidence="1 2">
    <name type="scientific">Streptomyces atrovirens</name>
    <dbReference type="NCBI Taxonomy" id="285556"/>
    <lineage>
        <taxon>Bacteria</taxon>
        <taxon>Bacillati</taxon>
        <taxon>Actinomycetota</taxon>
        <taxon>Actinomycetes</taxon>
        <taxon>Kitasatosporales</taxon>
        <taxon>Streptomycetaceae</taxon>
        <taxon>Streptomyces</taxon>
    </lineage>
</organism>
<dbReference type="RefSeq" id="WP_344559750.1">
    <property type="nucleotide sequence ID" value="NZ_BAAATG010000014.1"/>
</dbReference>
<keyword evidence="2" id="KW-1185">Reference proteome</keyword>